<evidence type="ECO:0000313" key="6">
    <source>
        <dbReference type="EMBL" id="WDG09353.1"/>
    </source>
</evidence>
<dbReference type="AlphaFoldDB" id="A0AAQ2Y056"/>
<dbReference type="InterPro" id="IPR007688">
    <property type="entry name" value="Conjugal_tfr_TrbL/VirB6"/>
</dbReference>
<keyword evidence="2 5" id="KW-0812">Transmembrane</keyword>
<evidence type="ECO:0000256" key="5">
    <source>
        <dbReference type="SAM" id="Phobius"/>
    </source>
</evidence>
<evidence type="ECO:0000256" key="1">
    <source>
        <dbReference type="ARBA" id="ARBA00004141"/>
    </source>
</evidence>
<feature type="transmembrane region" description="Helical" evidence="5">
    <location>
        <begin position="137"/>
        <end position="163"/>
    </location>
</feature>
<feature type="transmembrane region" description="Helical" evidence="5">
    <location>
        <begin position="62"/>
        <end position="80"/>
    </location>
</feature>
<accession>A0AAQ2Y056</accession>
<keyword evidence="4 5" id="KW-0472">Membrane</keyword>
<gene>
    <name evidence="6" type="ORF">PUN50_05615</name>
</gene>
<sequence>MFDRLFDFVHLITQDNIASFVGIFTATITPLIGACVVLYAIYLAFQALYDAENMMIMESLKFIASLALCTTVAFNTSWYLNSIVPMVYYSGDDIANAMLGSTGSGSLQTMFDTMLKQFADTWGEVSFGMSDSWGQSIYFMLLAFLILIGYLPFIVVATAYLLIAKVMVSFLLILGPLFIMFAFFPSTRDMFKTWTGQCLNYVLLVVVYPIAFNLFTRTLEHVIFGGSAAAIGLSTVIMTIILFGCCILISVQIPVFCSSLSGGVGINGLVSNMGMGMRSLSNAAKGGAGAAKRAGQSAYSGAQSLGDKFKNRIRPG</sequence>
<evidence type="ECO:0000313" key="7">
    <source>
        <dbReference type="Proteomes" id="UP001219537"/>
    </source>
</evidence>
<dbReference type="GO" id="GO:0016020">
    <property type="term" value="C:membrane"/>
    <property type="evidence" value="ECO:0007669"/>
    <property type="project" value="UniProtKB-SubCell"/>
</dbReference>
<feature type="transmembrane region" description="Helical" evidence="5">
    <location>
        <begin position="170"/>
        <end position="187"/>
    </location>
</feature>
<dbReference type="EMBL" id="CP117988">
    <property type="protein sequence ID" value="WDG09353.1"/>
    <property type="molecule type" value="Genomic_DNA"/>
</dbReference>
<comment type="subcellular location">
    <subcellularLocation>
        <location evidence="1">Membrane</location>
        <topology evidence="1">Multi-pass membrane protein</topology>
    </subcellularLocation>
</comment>
<reference evidence="6" key="1">
    <citation type="submission" date="2023-02" db="EMBL/GenBank/DDBJ databases">
        <title>Isolation, identification, and genome analysis of Vibrio campbellii in the Penaeus vannamei larvae stage.</title>
        <authorList>
            <person name="Huang T."/>
            <person name="Zhang B."/>
        </authorList>
    </citation>
    <scope>NUCLEOTIDE SEQUENCE</scope>
    <source>
        <strain evidence="6">20220413_1</strain>
    </source>
</reference>
<dbReference type="RefSeq" id="WP_005430827.1">
    <property type="nucleotide sequence ID" value="NZ_CP092682.1"/>
</dbReference>
<dbReference type="GO" id="GO:0030255">
    <property type="term" value="P:protein secretion by the type IV secretion system"/>
    <property type="evidence" value="ECO:0007669"/>
    <property type="project" value="InterPro"/>
</dbReference>
<feature type="transmembrane region" description="Helical" evidence="5">
    <location>
        <begin position="20"/>
        <end position="42"/>
    </location>
</feature>
<feature type="transmembrane region" description="Helical" evidence="5">
    <location>
        <begin position="228"/>
        <end position="251"/>
    </location>
</feature>
<dbReference type="Pfam" id="PF04610">
    <property type="entry name" value="TrbL"/>
    <property type="match status" value="1"/>
</dbReference>
<keyword evidence="3 5" id="KW-1133">Transmembrane helix</keyword>
<feature type="transmembrane region" description="Helical" evidence="5">
    <location>
        <begin position="199"/>
        <end position="216"/>
    </location>
</feature>
<evidence type="ECO:0000256" key="3">
    <source>
        <dbReference type="ARBA" id="ARBA00022989"/>
    </source>
</evidence>
<organism evidence="6 7">
    <name type="scientific">Vibrio campbellii</name>
    <dbReference type="NCBI Taxonomy" id="680"/>
    <lineage>
        <taxon>Bacteria</taxon>
        <taxon>Pseudomonadati</taxon>
        <taxon>Pseudomonadota</taxon>
        <taxon>Gammaproteobacteria</taxon>
        <taxon>Vibrionales</taxon>
        <taxon>Vibrionaceae</taxon>
        <taxon>Vibrio</taxon>
    </lineage>
</organism>
<dbReference type="Proteomes" id="UP001219537">
    <property type="component" value="Chromosome 1"/>
</dbReference>
<evidence type="ECO:0000256" key="2">
    <source>
        <dbReference type="ARBA" id="ARBA00022692"/>
    </source>
</evidence>
<proteinExistence type="predicted"/>
<protein>
    <submittedName>
        <fullName evidence="6">Type IV secretion system protein</fullName>
    </submittedName>
</protein>
<evidence type="ECO:0000256" key="4">
    <source>
        <dbReference type="ARBA" id="ARBA00023136"/>
    </source>
</evidence>
<name>A0AAQ2Y056_9VIBR</name>
<dbReference type="PROSITE" id="PS51257">
    <property type="entry name" value="PROKAR_LIPOPROTEIN"/>
    <property type="match status" value="1"/>
</dbReference>